<dbReference type="PANTHER" id="PTHR30529:SF6">
    <property type="entry name" value="BLL0291 PROTEIN"/>
    <property type="match status" value="1"/>
</dbReference>
<dbReference type="GO" id="GO:0020037">
    <property type="term" value="F:heme binding"/>
    <property type="evidence" value="ECO:0007669"/>
    <property type="project" value="TreeGrafter"/>
</dbReference>
<protein>
    <recommendedName>
        <fullName evidence="14">Cytochrome b561 bacterial/Ni-hydrogenase domain-containing protein</fullName>
    </recommendedName>
</protein>
<feature type="transmembrane region" description="Helical" evidence="13">
    <location>
        <begin position="12"/>
        <end position="32"/>
    </location>
</feature>
<evidence type="ECO:0000256" key="11">
    <source>
        <dbReference type="ARBA" id="ARBA00023136"/>
    </source>
</evidence>
<evidence type="ECO:0000256" key="10">
    <source>
        <dbReference type="ARBA" id="ARBA00023004"/>
    </source>
</evidence>
<evidence type="ECO:0000313" key="16">
    <source>
        <dbReference type="Proteomes" id="UP000095087"/>
    </source>
</evidence>
<evidence type="ECO:0000256" key="5">
    <source>
        <dbReference type="ARBA" id="ARBA00022617"/>
    </source>
</evidence>
<comment type="similarity">
    <text evidence="12">Belongs to the cytochrome b561 family.</text>
</comment>
<evidence type="ECO:0000256" key="4">
    <source>
        <dbReference type="ARBA" id="ARBA00022475"/>
    </source>
</evidence>
<organism evidence="15 16">
    <name type="scientific">Methyloligella halotolerans</name>
    <dbReference type="NCBI Taxonomy" id="1177755"/>
    <lineage>
        <taxon>Bacteria</taxon>
        <taxon>Pseudomonadati</taxon>
        <taxon>Pseudomonadota</taxon>
        <taxon>Alphaproteobacteria</taxon>
        <taxon>Hyphomicrobiales</taxon>
        <taxon>Hyphomicrobiaceae</taxon>
        <taxon>Methyloligella</taxon>
    </lineage>
</organism>
<keyword evidence="10" id="KW-0408">Iron</keyword>
<evidence type="ECO:0000313" key="15">
    <source>
        <dbReference type="EMBL" id="ODA67959.1"/>
    </source>
</evidence>
<feature type="transmembrane region" description="Helical" evidence="13">
    <location>
        <begin position="38"/>
        <end position="61"/>
    </location>
</feature>
<dbReference type="GO" id="GO:0046872">
    <property type="term" value="F:metal ion binding"/>
    <property type="evidence" value="ECO:0007669"/>
    <property type="project" value="UniProtKB-KW"/>
</dbReference>
<reference evidence="15 16" key="1">
    <citation type="submission" date="2016-07" db="EMBL/GenBank/DDBJ databases">
        <title>Draft genome sequence of Methyloligella halotolerans C2T (VKM B-2706T=CCUG 61687T=DSM 25045T), a halotolerant polyhydroxybutyrate accumulating methylotroph.</title>
        <authorList>
            <person name="Vasilenko O.V."/>
            <person name="Doronina N.V."/>
            <person name="Poroshina M.N."/>
            <person name="Tarlachkov S.V."/>
            <person name="Trotsenko Y.A."/>
        </authorList>
    </citation>
    <scope>NUCLEOTIDE SEQUENCE [LARGE SCALE GENOMIC DNA]</scope>
    <source>
        <strain evidence="15 16">VKM B-2706</strain>
    </source>
</reference>
<keyword evidence="9 13" id="KW-1133">Transmembrane helix</keyword>
<keyword evidence="4" id="KW-1003">Cell membrane</keyword>
<dbReference type="Gene3D" id="1.20.950.20">
    <property type="entry name" value="Transmembrane di-heme cytochromes, Chain C"/>
    <property type="match status" value="1"/>
</dbReference>
<dbReference type="AlphaFoldDB" id="A0A1E2S0V9"/>
<dbReference type="SUPFAM" id="SSF81342">
    <property type="entry name" value="Transmembrane di-heme cytochromes"/>
    <property type="match status" value="1"/>
</dbReference>
<comment type="cofactor">
    <cofactor evidence="1">
        <name>heme b</name>
        <dbReference type="ChEBI" id="CHEBI:60344"/>
    </cofactor>
</comment>
<dbReference type="RefSeq" id="WP_069094495.1">
    <property type="nucleotide sequence ID" value="NZ_MASI01000002.1"/>
</dbReference>
<keyword evidence="16" id="KW-1185">Reference proteome</keyword>
<dbReference type="InterPro" id="IPR011577">
    <property type="entry name" value="Cyt_b561_bac/Ni-Hgenase"/>
</dbReference>
<dbReference type="EMBL" id="MASI01000002">
    <property type="protein sequence ID" value="ODA67959.1"/>
    <property type="molecule type" value="Genomic_DNA"/>
</dbReference>
<dbReference type="InterPro" id="IPR016174">
    <property type="entry name" value="Di-haem_cyt_TM"/>
</dbReference>
<keyword evidence="8" id="KW-0249">Electron transport</keyword>
<sequence>MITETFPAISRVFHWLMAVLILAMLFIGIGMVASLTDYHWLVSIHKPLGILILILTAIRLINRQLNPPPPLPADLPAPIRAAAIGSHLLLYGLMFAVPLVGWAMLSAGAYPVSLFGAFVLPPIAPHDPTLYAALRTTHTVLALLFFAVILAHIGAALLHGLVFRDGVFHSMPRCTE</sequence>
<evidence type="ECO:0000256" key="13">
    <source>
        <dbReference type="SAM" id="Phobius"/>
    </source>
</evidence>
<evidence type="ECO:0000256" key="3">
    <source>
        <dbReference type="ARBA" id="ARBA00022448"/>
    </source>
</evidence>
<evidence type="ECO:0000256" key="7">
    <source>
        <dbReference type="ARBA" id="ARBA00022723"/>
    </source>
</evidence>
<keyword evidence="5" id="KW-0349">Heme</keyword>
<feature type="transmembrane region" description="Helical" evidence="13">
    <location>
        <begin position="88"/>
        <end position="120"/>
    </location>
</feature>
<evidence type="ECO:0000256" key="1">
    <source>
        <dbReference type="ARBA" id="ARBA00001970"/>
    </source>
</evidence>
<dbReference type="GO" id="GO:0022904">
    <property type="term" value="P:respiratory electron transport chain"/>
    <property type="evidence" value="ECO:0007669"/>
    <property type="project" value="InterPro"/>
</dbReference>
<dbReference type="Pfam" id="PF01292">
    <property type="entry name" value="Ni_hydr_CYTB"/>
    <property type="match status" value="1"/>
</dbReference>
<dbReference type="PANTHER" id="PTHR30529">
    <property type="entry name" value="CYTOCHROME B561"/>
    <property type="match status" value="1"/>
</dbReference>
<dbReference type="Proteomes" id="UP000095087">
    <property type="component" value="Unassembled WGS sequence"/>
</dbReference>
<feature type="domain" description="Cytochrome b561 bacterial/Ni-hydrogenase" evidence="14">
    <location>
        <begin position="6"/>
        <end position="171"/>
    </location>
</feature>
<dbReference type="PATRIC" id="fig|1177755.3.peg.1131"/>
<evidence type="ECO:0000256" key="2">
    <source>
        <dbReference type="ARBA" id="ARBA00004651"/>
    </source>
</evidence>
<proteinExistence type="inferred from homology"/>
<dbReference type="GO" id="GO:0009055">
    <property type="term" value="F:electron transfer activity"/>
    <property type="evidence" value="ECO:0007669"/>
    <property type="project" value="InterPro"/>
</dbReference>
<gene>
    <name evidence="15" type="ORF">A7A08_01128</name>
</gene>
<dbReference type="OrthoDB" id="1247465at2"/>
<evidence type="ECO:0000256" key="8">
    <source>
        <dbReference type="ARBA" id="ARBA00022982"/>
    </source>
</evidence>
<keyword evidence="7" id="KW-0479">Metal-binding</keyword>
<dbReference type="STRING" id="1177755.A7A08_01128"/>
<keyword evidence="6 13" id="KW-0812">Transmembrane</keyword>
<comment type="subcellular location">
    <subcellularLocation>
        <location evidence="2">Cell membrane</location>
        <topology evidence="2">Multi-pass membrane protein</topology>
    </subcellularLocation>
</comment>
<dbReference type="InterPro" id="IPR052168">
    <property type="entry name" value="Cytochrome_b561_oxidase"/>
</dbReference>
<evidence type="ECO:0000259" key="14">
    <source>
        <dbReference type="Pfam" id="PF01292"/>
    </source>
</evidence>
<keyword evidence="11 13" id="KW-0472">Membrane</keyword>
<keyword evidence="3" id="KW-0813">Transport</keyword>
<evidence type="ECO:0000256" key="12">
    <source>
        <dbReference type="ARBA" id="ARBA00037975"/>
    </source>
</evidence>
<evidence type="ECO:0000256" key="9">
    <source>
        <dbReference type="ARBA" id="ARBA00022989"/>
    </source>
</evidence>
<accession>A0A1E2S0V9</accession>
<feature type="transmembrane region" description="Helical" evidence="13">
    <location>
        <begin position="140"/>
        <end position="163"/>
    </location>
</feature>
<evidence type="ECO:0000256" key="6">
    <source>
        <dbReference type="ARBA" id="ARBA00022692"/>
    </source>
</evidence>
<comment type="caution">
    <text evidence="15">The sequence shown here is derived from an EMBL/GenBank/DDBJ whole genome shotgun (WGS) entry which is preliminary data.</text>
</comment>
<dbReference type="GO" id="GO:0005886">
    <property type="term" value="C:plasma membrane"/>
    <property type="evidence" value="ECO:0007669"/>
    <property type="project" value="UniProtKB-SubCell"/>
</dbReference>
<name>A0A1E2S0V9_9HYPH</name>